<dbReference type="RefSeq" id="WP_088917456.1">
    <property type="nucleotide sequence ID" value="NZ_CP018632.1"/>
</dbReference>
<feature type="compositionally biased region" description="Gly residues" evidence="1">
    <location>
        <begin position="934"/>
        <end position="944"/>
    </location>
</feature>
<accession>A0A2Z2NL97</accession>
<dbReference type="AlphaFoldDB" id="A0A2Z2NL97"/>
<sequence length="1140" mass="126089">MQLTQLILILTIICIGTSVFAADKEKSTRKSLSYWFEFRKLASHHFQDWIVAGDGPTFTLIYSEPPPAYNPSEYEKLFQDTFRGLVSFQTKSEQLGFNGSFTDIVAHLDYSFADEDALREFEIDLRALSHEIYGTSYGARALRLRDLSNDPPDTDAGAPVQINASDLASWLFDDDLIFGSPETGLSGNIEALGNNRLGRYISTDGTLVTLIFDRTRKVEFSDIKHIRHFVLDSDLILGGVVDDKRDLIFLVGRARQKDLKDFPPLRVEDVLNLIEQENGSLAQSYDRTTPGAGRVTYEGKDQDWAPSYLSAELLDTEFGSLLNEADAILKSQSLANSTSYAGFEIAPIPGPPFEKGVWVELNKVTPLTSLIFNFNTLGSGHWLKVDSNTKIYASNRTGSYSVTYSPFASGEASLSDEASQIADAEKQYGTWFNESQNLALTRTVQYTSLFQIFKEPSQVAFSGYPDRSSRFDNVGLALKNSIIRGFQACLPESDSGSANFGALKEAFVRVTSERIRNDYANVTDAFVAEASEQIRNDFPKDKQELLELLSGVATKLRYDGNLFGSQNRELMDQYNALLRQEEAVLPKARAAQENYVVHTEYLKQQYRVDEQVVRGSLQEDGRDTVEVVLLRGSREWNPQQGKDGEDRSKWAELLSINNREVGYYNSLLYKRSQIDSTLDKLESEWGNKKEIADFVASRCDVIEGTNDTIFDTYQNWTFEDGAGKEADSNFLRTPTIVLSRNKLDPEFLGGHNVKRQGLEIEFSSSVGVDGFTFQGNTLELHPQHGGRLADLSEAMAKVKNADPAAQKSAFETGTSSNASGGGTRESILKISRNDRTGTILDGLAIHEASEAAAAPLPNSVRLGWGERGLYLDQTIDGKVRRSNLFGASYGLPQLLESRLAFHRTAVVEFDRSIDAATRNELISDFIRERPSTAAGGGGRGGDGNGRWRISGTSPDGPGRGPRLIIFTDMQTGRQRVVAETTRGRIEILFDRSVKSEALLRALSKPIERGASLELQTKIAADGLGARVVIADFKVQHTSEFSGSIAGFIHYAIKATNARIIEAFTSALKGAFLRVARSEPEKSTHADVLIEMRESAMATGYFRNVVGGVVIDKLGLRFILFHGAAPETGHELQVEVYSSEI</sequence>
<evidence type="ECO:0000256" key="1">
    <source>
        <dbReference type="SAM" id="MobiDB-lite"/>
    </source>
</evidence>
<gene>
    <name evidence="2" type="ORF">IMCC3135_10060</name>
</gene>
<feature type="region of interest" description="Disordered" evidence="1">
    <location>
        <begin position="930"/>
        <end position="956"/>
    </location>
</feature>
<keyword evidence="3" id="KW-1185">Reference proteome</keyword>
<name>A0A2Z2NL97_9GAMM</name>
<evidence type="ECO:0000313" key="3">
    <source>
        <dbReference type="Proteomes" id="UP000250079"/>
    </source>
</evidence>
<proteinExistence type="predicted"/>
<dbReference type="KEGG" id="gai:IMCC3135_10060"/>
<dbReference type="EMBL" id="CP018632">
    <property type="protein sequence ID" value="ASJ72106.1"/>
    <property type="molecule type" value="Genomic_DNA"/>
</dbReference>
<evidence type="ECO:0000313" key="2">
    <source>
        <dbReference type="EMBL" id="ASJ72106.1"/>
    </source>
</evidence>
<protein>
    <submittedName>
        <fullName evidence="2">Uncharacterized protein</fullName>
    </submittedName>
</protein>
<dbReference type="Proteomes" id="UP000250079">
    <property type="component" value="Chromosome"/>
</dbReference>
<dbReference type="OrthoDB" id="9204582at2"/>
<organism evidence="2 3">
    <name type="scientific">Granulosicoccus antarcticus IMCC3135</name>
    <dbReference type="NCBI Taxonomy" id="1192854"/>
    <lineage>
        <taxon>Bacteria</taxon>
        <taxon>Pseudomonadati</taxon>
        <taxon>Pseudomonadota</taxon>
        <taxon>Gammaproteobacteria</taxon>
        <taxon>Chromatiales</taxon>
        <taxon>Granulosicoccaceae</taxon>
        <taxon>Granulosicoccus</taxon>
    </lineage>
</organism>
<reference evidence="2 3" key="1">
    <citation type="submission" date="2016-12" db="EMBL/GenBank/DDBJ databases">
        <authorList>
            <person name="Song W.-J."/>
            <person name="Kurnit D.M."/>
        </authorList>
    </citation>
    <scope>NUCLEOTIDE SEQUENCE [LARGE SCALE GENOMIC DNA]</scope>
    <source>
        <strain evidence="2 3">IMCC3135</strain>
    </source>
</reference>
<feature type="region of interest" description="Disordered" evidence="1">
    <location>
        <begin position="802"/>
        <end position="826"/>
    </location>
</feature>